<evidence type="ECO:0000256" key="4">
    <source>
        <dbReference type="ARBA" id="ARBA00023136"/>
    </source>
</evidence>
<feature type="domain" description="Rhodopsin" evidence="7">
    <location>
        <begin position="43"/>
        <end position="156"/>
    </location>
</feature>
<organism evidence="8 9">
    <name type="scientific">Ascochyta lentis</name>
    <dbReference type="NCBI Taxonomy" id="205686"/>
    <lineage>
        <taxon>Eukaryota</taxon>
        <taxon>Fungi</taxon>
        <taxon>Dikarya</taxon>
        <taxon>Ascomycota</taxon>
        <taxon>Pezizomycotina</taxon>
        <taxon>Dothideomycetes</taxon>
        <taxon>Pleosporomycetidae</taxon>
        <taxon>Pleosporales</taxon>
        <taxon>Pleosporineae</taxon>
        <taxon>Didymellaceae</taxon>
        <taxon>Ascochyta</taxon>
    </lineage>
</organism>
<comment type="similarity">
    <text evidence="5">Belongs to the SAT4 family.</text>
</comment>
<dbReference type="OrthoDB" id="5022096at2759"/>
<protein>
    <recommendedName>
        <fullName evidence="7">Rhodopsin domain-containing protein</fullName>
    </recommendedName>
</protein>
<keyword evidence="4 6" id="KW-0472">Membrane</keyword>
<evidence type="ECO:0000259" key="7">
    <source>
        <dbReference type="Pfam" id="PF20684"/>
    </source>
</evidence>
<evidence type="ECO:0000256" key="5">
    <source>
        <dbReference type="ARBA" id="ARBA00038359"/>
    </source>
</evidence>
<evidence type="ECO:0000313" key="8">
    <source>
        <dbReference type="EMBL" id="KAF9697776.1"/>
    </source>
</evidence>
<feature type="transmembrane region" description="Helical" evidence="6">
    <location>
        <begin position="135"/>
        <end position="159"/>
    </location>
</feature>
<keyword evidence="9" id="KW-1185">Reference proteome</keyword>
<evidence type="ECO:0000256" key="6">
    <source>
        <dbReference type="SAM" id="Phobius"/>
    </source>
</evidence>
<accession>A0A8H7MEM3</accession>
<sequence length="160" mass="17748">MAALAALPDESVLTPEYIAFTNAPVLLTQFGSLFGVASLVVVLRCYVRAVMIKSFGKDDWLMLLAYAFSAATFATYVEQTKVGMGKHMAVITMNQDTYQEFLRLRQVSSILASFGVALVKISIAYFLLRLVVHRTYVWFLHGLNIFMTLVTFACVGTLVS</sequence>
<dbReference type="Pfam" id="PF20684">
    <property type="entry name" value="Fung_rhodopsin"/>
    <property type="match status" value="1"/>
</dbReference>
<feature type="transmembrane region" description="Helical" evidence="6">
    <location>
        <begin position="26"/>
        <end position="47"/>
    </location>
</feature>
<dbReference type="Proteomes" id="UP000651452">
    <property type="component" value="Unassembled WGS sequence"/>
</dbReference>
<proteinExistence type="inferred from homology"/>
<evidence type="ECO:0000256" key="1">
    <source>
        <dbReference type="ARBA" id="ARBA00004141"/>
    </source>
</evidence>
<dbReference type="InterPro" id="IPR049326">
    <property type="entry name" value="Rhodopsin_dom_fungi"/>
</dbReference>
<dbReference type="AlphaFoldDB" id="A0A8H7MEM3"/>
<evidence type="ECO:0000313" key="9">
    <source>
        <dbReference type="Proteomes" id="UP000651452"/>
    </source>
</evidence>
<name>A0A8H7MEM3_9PLEO</name>
<dbReference type="EMBL" id="RZGK01000007">
    <property type="protein sequence ID" value="KAF9697776.1"/>
    <property type="molecule type" value="Genomic_DNA"/>
</dbReference>
<evidence type="ECO:0000256" key="2">
    <source>
        <dbReference type="ARBA" id="ARBA00022692"/>
    </source>
</evidence>
<dbReference type="PANTHER" id="PTHR33048:SF167">
    <property type="entry name" value="INTEGRAL MEMBRANE PROTEIN"/>
    <property type="match status" value="1"/>
</dbReference>
<feature type="transmembrane region" description="Helical" evidence="6">
    <location>
        <begin position="59"/>
        <end position="77"/>
    </location>
</feature>
<keyword evidence="3 6" id="KW-1133">Transmembrane helix</keyword>
<reference evidence="8" key="2">
    <citation type="submission" date="2020-09" db="EMBL/GenBank/DDBJ databases">
        <title>Reference genome assembly for Australian Ascochyta lentis isolate Al4.</title>
        <authorList>
            <person name="Lee R.C."/>
            <person name="Farfan-Caceres L.M."/>
            <person name="Debler J.W."/>
            <person name="Williams A.H."/>
            <person name="Henares B.M."/>
        </authorList>
    </citation>
    <scope>NUCLEOTIDE SEQUENCE</scope>
    <source>
        <strain evidence="8">Al4</strain>
    </source>
</reference>
<gene>
    <name evidence="8" type="ORF">EKO04_004305</name>
</gene>
<reference evidence="8" key="1">
    <citation type="submission" date="2018-12" db="EMBL/GenBank/DDBJ databases">
        <authorList>
            <person name="Syme R.A."/>
            <person name="Farfan-Caceres L."/>
            <person name="Lichtenzveig J."/>
        </authorList>
    </citation>
    <scope>NUCLEOTIDE SEQUENCE</scope>
    <source>
        <strain evidence="8">Al4</strain>
    </source>
</reference>
<feature type="transmembrane region" description="Helical" evidence="6">
    <location>
        <begin position="107"/>
        <end position="128"/>
    </location>
</feature>
<keyword evidence="2 6" id="KW-0812">Transmembrane</keyword>
<comment type="caution">
    <text evidence="8">The sequence shown here is derived from an EMBL/GenBank/DDBJ whole genome shotgun (WGS) entry which is preliminary data.</text>
</comment>
<dbReference type="GO" id="GO:0016020">
    <property type="term" value="C:membrane"/>
    <property type="evidence" value="ECO:0007669"/>
    <property type="project" value="UniProtKB-SubCell"/>
</dbReference>
<evidence type="ECO:0000256" key="3">
    <source>
        <dbReference type="ARBA" id="ARBA00022989"/>
    </source>
</evidence>
<dbReference type="InterPro" id="IPR052337">
    <property type="entry name" value="SAT4-like"/>
</dbReference>
<comment type="subcellular location">
    <subcellularLocation>
        <location evidence="1">Membrane</location>
        <topology evidence="1">Multi-pass membrane protein</topology>
    </subcellularLocation>
</comment>
<dbReference type="PANTHER" id="PTHR33048">
    <property type="entry name" value="PTH11-LIKE INTEGRAL MEMBRANE PROTEIN (AFU_ORTHOLOGUE AFUA_5G11245)"/>
    <property type="match status" value="1"/>
</dbReference>